<dbReference type="GO" id="GO:0043123">
    <property type="term" value="P:positive regulation of canonical NF-kappaB signal transduction"/>
    <property type="evidence" value="ECO:0007669"/>
    <property type="project" value="InterPro"/>
</dbReference>
<evidence type="ECO:0000313" key="3">
    <source>
        <dbReference type="Proteomes" id="UP000288216"/>
    </source>
</evidence>
<keyword evidence="3" id="KW-1185">Reference proteome</keyword>
<organism evidence="2 3">
    <name type="scientific">Scyliorhinus torazame</name>
    <name type="common">Cloudy catshark</name>
    <name type="synonym">Catulus torazame</name>
    <dbReference type="NCBI Taxonomy" id="75743"/>
    <lineage>
        <taxon>Eukaryota</taxon>
        <taxon>Metazoa</taxon>
        <taxon>Chordata</taxon>
        <taxon>Craniata</taxon>
        <taxon>Vertebrata</taxon>
        <taxon>Chondrichthyes</taxon>
        <taxon>Elasmobranchii</taxon>
        <taxon>Galeomorphii</taxon>
        <taxon>Galeoidea</taxon>
        <taxon>Carcharhiniformes</taxon>
        <taxon>Scyliorhinidae</taxon>
        <taxon>Scyliorhinus</taxon>
    </lineage>
</organism>
<evidence type="ECO:0000313" key="2">
    <source>
        <dbReference type="EMBL" id="GCB66100.1"/>
    </source>
</evidence>
<name>A0A401NZ22_SCYTO</name>
<accession>A0A401NZ22</accession>
<feature type="region of interest" description="Disordered" evidence="1">
    <location>
        <begin position="175"/>
        <end position="199"/>
    </location>
</feature>
<protein>
    <recommendedName>
        <fullName evidence="4">Leucine rich adaptor protein 1-like</fullName>
    </recommendedName>
</protein>
<dbReference type="STRING" id="75743.A0A401NZ22"/>
<dbReference type="AlphaFoldDB" id="A0A401NZ22"/>
<evidence type="ECO:0008006" key="4">
    <source>
        <dbReference type="Google" id="ProtNLM"/>
    </source>
</evidence>
<gene>
    <name evidence="2" type="ORF">scyTo_0007822</name>
</gene>
<dbReference type="OMA" id="LKWVMED"/>
<dbReference type="Proteomes" id="UP000288216">
    <property type="component" value="Unassembled WGS sequence"/>
</dbReference>
<comment type="caution">
    <text evidence="2">The sequence shown here is derived from an EMBL/GenBank/DDBJ whole genome shotgun (WGS) entry which is preliminary data.</text>
</comment>
<reference evidence="2 3" key="1">
    <citation type="journal article" date="2018" name="Nat. Ecol. Evol.">
        <title>Shark genomes provide insights into elasmobranch evolution and the origin of vertebrates.</title>
        <authorList>
            <person name="Hara Y"/>
            <person name="Yamaguchi K"/>
            <person name="Onimaru K"/>
            <person name="Kadota M"/>
            <person name="Koyanagi M"/>
            <person name="Keeley SD"/>
            <person name="Tatsumi K"/>
            <person name="Tanaka K"/>
            <person name="Motone F"/>
            <person name="Kageyama Y"/>
            <person name="Nozu R"/>
            <person name="Adachi N"/>
            <person name="Nishimura O"/>
            <person name="Nakagawa R"/>
            <person name="Tanegashima C"/>
            <person name="Kiyatake I"/>
            <person name="Matsumoto R"/>
            <person name="Murakumo K"/>
            <person name="Nishida K"/>
            <person name="Terakita A"/>
            <person name="Kuratani S"/>
            <person name="Sato K"/>
            <person name="Hyodo S Kuraku.S."/>
        </authorList>
    </citation>
    <scope>NUCLEOTIDE SEQUENCE [LARGE SCALE GENOMIC DNA]</scope>
</reference>
<sequence length="199" mass="22055">MEECVLPDLKEIESKMGRKVPDSLLRSLREDQLGQHKEDKVSLSTSGTLSNSSTLERLETKIQILKLEMARLRAIDVKLMHQLLSINEGIESIKWMMEEKGTLASRESSLASSLFSLVESQSTSLRGSWNSLQDGSDGLDAISVGSYLDTLADDLPGHCTPSDFDPFSDDRCVTTDSLHSEPLNKESKDDSDDGYYCFG</sequence>
<dbReference type="PANTHER" id="PTHR33767">
    <property type="entry name" value="LEUCINE RICH ADAPTOR PROTEIN 1-LIKE"/>
    <property type="match status" value="1"/>
</dbReference>
<dbReference type="Pfam" id="PF14854">
    <property type="entry name" value="LURAP"/>
    <property type="match status" value="1"/>
</dbReference>
<evidence type="ECO:0000256" key="1">
    <source>
        <dbReference type="SAM" id="MobiDB-lite"/>
    </source>
</evidence>
<feature type="compositionally biased region" description="Basic and acidic residues" evidence="1">
    <location>
        <begin position="175"/>
        <end position="188"/>
    </location>
</feature>
<proteinExistence type="predicted"/>
<dbReference type="EMBL" id="BFAA01002903">
    <property type="protein sequence ID" value="GCB66100.1"/>
    <property type="molecule type" value="Genomic_DNA"/>
</dbReference>
<dbReference type="PANTHER" id="PTHR33767:SF1">
    <property type="entry name" value="LEUCINE RICH ADAPTOR PROTEIN 1-LIKE"/>
    <property type="match status" value="1"/>
</dbReference>
<dbReference type="InterPro" id="IPR039499">
    <property type="entry name" value="LURA1/LRA25"/>
</dbReference>
<dbReference type="InterPro" id="IPR037443">
    <property type="entry name" value="LURAP1"/>
</dbReference>
<dbReference type="OrthoDB" id="6508726at2759"/>